<keyword evidence="6" id="KW-1185">Reference proteome</keyword>
<evidence type="ECO:0000259" key="4">
    <source>
        <dbReference type="PROSITE" id="PS50157"/>
    </source>
</evidence>
<dbReference type="InterPro" id="IPR011333">
    <property type="entry name" value="SKP1/BTB/POZ_sf"/>
</dbReference>
<feature type="domain" description="C2H2-type" evidence="4">
    <location>
        <begin position="254"/>
        <end position="282"/>
    </location>
</feature>
<feature type="compositionally biased region" description="Basic and acidic residues" evidence="2">
    <location>
        <begin position="1"/>
        <end position="10"/>
    </location>
</feature>
<feature type="compositionally biased region" description="Acidic residues" evidence="2">
    <location>
        <begin position="213"/>
        <end position="223"/>
    </location>
</feature>
<evidence type="ECO:0000256" key="1">
    <source>
        <dbReference type="PROSITE-ProRule" id="PRU00042"/>
    </source>
</evidence>
<protein>
    <submittedName>
        <fullName evidence="5">Transcription factor Ken 1</fullName>
    </submittedName>
</protein>
<proteinExistence type="predicted"/>
<dbReference type="PROSITE" id="PS50097">
    <property type="entry name" value="BTB"/>
    <property type="match status" value="1"/>
</dbReference>
<feature type="domain" description="BTB" evidence="3">
    <location>
        <begin position="81"/>
        <end position="147"/>
    </location>
</feature>
<dbReference type="InterPro" id="IPR013087">
    <property type="entry name" value="Znf_C2H2_type"/>
</dbReference>
<dbReference type="Proteomes" id="UP000198287">
    <property type="component" value="Unassembled WGS sequence"/>
</dbReference>
<dbReference type="SUPFAM" id="SSF54695">
    <property type="entry name" value="POZ domain"/>
    <property type="match status" value="1"/>
</dbReference>
<dbReference type="SMART" id="SM00225">
    <property type="entry name" value="BTB"/>
    <property type="match status" value="1"/>
</dbReference>
<keyword evidence="1" id="KW-0479">Metal-binding</keyword>
<name>A0A226CWC7_FOLCA</name>
<dbReference type="OrthoDB" id="6418787at2759"/>
<dbReference type="PROSITE" id="PS50157">
    <property type="entry name" value="ZINC_FINGER_C2H2_2"/>
    <property type="match status" value="1"/>
</dbReference>
<evidence type="ECO:0000259" key="3">
    <source>
        <dbReference type="PROSITE" id="PS50097"/>
    </source>
</evidence>
<gene>
    <name evidence="5" type="ORF">Fcan01_27967</name>
</gene>
<reference evidence="5 6" key="1">
    <citation type="submission" date="2015-12" db="EMBL/GenBank/DDBJ databases">
        <title>The genome of Folsomia candida.</title>
        <authorList>
            <person name="Faddeeva A."/>
            <person name="Derks M.F."/>
            <person name="Anvar Y."/>
            <person name="Smit S."/>
            <person name="Van Straalen N."/>
            <person name="Roelofs D."/>
        </authorList>
    </citation>
    <scope>NUCLEOTIDE SEQUENCE [LARGE SCALE GENOMIC DNA]</scope>
    <source>
        <strain evidence="5 6">VU population</strain>
        <tissue evidence="5">Whole body</tissue>
    </source>
</reference>
<dbReference type="EMBL" id="LNIX01000060">
    <property type="protein sequence ID" value="OXA37283.1"/>
    <property type="molecule type" value="Genomic_DNA"/>
</dbReference>
<feature type="region of interest" description="Disordered" evidence="2">
    <location>
        <begin position="204"/>
        <end position="223"/>
    </location>
</feature>
<evidence type="ECO:0000313" key="5">
    <source>
        <dbReference type="EMBL" id="OXA37283.1"/>
    </source>
</evidence>
<feature type="region of interest" description="Disordered" evidence="2">
    <location>
        <begin position="455"/>
        <end position="479"/>
    </location>
</feature>
<keyword evidence="1" id="KW-0862">Zinc</keyword>
<feature type="compositionally biased region" description="Polar residues" evidence="2">
    <location>
        <begin position="13"/>
        <end position="40"/>
    </location>
</feature>
<evidence type="ECO:0000256" key="2">
    <source>
        <dbReference type="SAM" id="MobiDB-lite"/>
    </source>
</evidence>
<dbReference type="GO" id="GO:0008270">
    <property type="term" value="F:zinc ion binding"/>
    <property type="evidence" value="ECO:0007669"/>
    <property type="project" value="UniProtKB-KW"/>
</dbReference>
<dbReference type="Pfam" id="PF00651">
    <property type="entry name" value="BTB"/>
    <property type="match status" value="1"/>
</dbReference>
<feature type="region of interest" description="Disordered" evidence="2">
    <location>
        <begin position="386"/>
        <end position="424"/>
    </location>
</feature>
<accession>A0A226CWC7</accession>
<comment type="caution">
    <text evidence="5">The sequence shown here is derived from an EMBL/GenBank/DDBJ whole genome shotgun (WGS) entry which is preliminary data.</text>
</comment>
<dbReference type="InterPro" id="IPR000210">
    <property type="entry name" value="BTB/POZ_dom"/>
</dbReference>
<feature type="region of interest" description="Disordered" evidence="2">
    <location>
        <begin position="1"/>
        <end position="49"/>
    </location>
</feature>
<dbReference type="OMA" id="MEYLMIG"/>
<keyword evidence="1" id="KW-0863">Zinc-finger</keyword>
<evidence type="ECO:0000313" key="6">
    <source>
        <dbReference type="Proteomes" id="UP000198287"/>
    </source>
</evidence>
<dbReference type="Gene3D" id="3.30.710.10">
    <property type="entry name" value="Potassium Channel Kv1.1, Chain A"/>
    <property type="match status" value="1"/>
</dbReference>
<sequence length="530" mass="59309">MKPENCESIKENLGSTQSSGYNSNTSDEGLQIMSPKNTSRLKLEDSANTADEKVTMEQIEINEKLIGSPVLERIIESQYEIDTVLSCRDGKVGAHRIVLASASPFLECLLADHDLGELATIVLPDIPVKVMTLILHFCYNGQVVFPLELQKEIYDDMEYLMIGTGKELYIKKVITQPPSNSNLTLQANPAQALEKLEENTATTPLVRFPSPDSETEIGSDSETECETEVEKEISISNTGSSVFTIGPDRKDRFYRCMFCDYKNQLRSNLVMHIKNQHNKETKLELPTSADMTSLSFCPECKVQHLTLSNCDGCLKKHQMARCYTCFGVFLSDQLIPHYKDAHGIKSKYGFVSPCRWCDIAIGITDDGSLLRNHAINSHTATFARATKKISSSSPVKRRKAQKSSTSNSNTRMTRGLSMSTSVNPSSSVLPFVRIFQQNLYNSNRESQQYATEVKKRKHDEHGKPLQVAKRSKGPPTQREGKILRSTTKYNKGILTIHPNSATRKIPIDQVPKVHVHLNLQADDSEEEVVT</sequence>
<organism evidence="5 6">
    <name type="scientific">Folsomia candida</name>
    <name type="common">Springtail</name>
    <dbReference type="NCBI Taxonomy" id="158441"/>
    <lineage>
        <taxon>Eukaryota</taxon>
        <taxon>Metazoa</taxon>
        <taxon>Ecdysozoa</taxon>
        <taxon>Arthropoda</taxon>
        <taxon>Hexapoda</taxon>
        <taxon>Collembola</taxon>
        <taxon>Entomobryomorpha</taxon>
        <taxon>Isotomoidea</taxon>
        <taxon>Isotomidae</taxon>
        <taxon>Proisotominae</taxon>
        <taxon>Folsomia</taxon>
    </lineage>
</organism>
<dbReference type="AlphaFoldDB" id="A0A226CWC7"/>